<reference evidence="7" key="2">
    <citation type="submission" date="2014-08" db="EMBL/GenBank/DDBJ databases">
        <authorList>
            <person name="Wibberg D."/>
        </authorList>
    </citation>
    <scope>NUCLEOTIDE SEQUENCE</scope>
</reference>
<dbReference type="KEGG" id="mfi:DSM1535_0576"/>
<feature type="domain" description="tRNA intron endonuclease catalytic" evidence="4">
    <location>
        <begin position="79"/>
        <end position="162"/>
    </location>
</feature>
<evidence type="ECO:0000313" key="7">
    <source>
        <dbReference type="EMBL" id="CEA12937.1"/>
    </source>
</evidence>
<gene>
    <name evidence="6" type="primary">endA</name>
    <name evidence="6" type="ORF">BRM9_0594</name>
    <name evidence="7" type="ORF">DSM1535_0576</name>
    <name evidence="8" type="ORF">MB9_1634</name>
</gene>
<organism evidence="7">
    <name type="scientific">Methanobacterium formicicum</name>
    <dbReference type="NCBI Taxonomy" id="2162"/>
    <lineage>
        <taxon>Archaea</taxon>
        <taxon>Methanobacteriati</taxon>
        <taxon>Methanobacteriota</taxon>
        <taxon>Methanomada group</taxon>
        <taxon>Methanobacteria</taxon>
        <taxon>Methanobacteriales</taxon>
        <taxon>Methanobacteriaceae</taxon>
        <taxon>Methanobacterium</taxon>
    </lineage>
</organism>
<dbReference type="InterPro" id="IPR011856">
    <property type="entry name" value="tRNA_endonuc-like_dom_sf"/>
</dbReference>
<name>A0A090I751_METFO</name>
<dbReference type="PANTHER" id="PTHR21227">
    <property type="entry name" value="TRNA-SPLICING ENDONUCLEASE SUBUNIT SEN2"/>
    <property type="match status" value="1"/>
</dbReference>
<keyword evidence="7" id="KW-0378">Hydrolase</keyword>
<dbReference type="KEGG" id="mfc:BRM9_0594"/>
<dbReference type="InterPro" id="IPR016442">
    <property type="entry name" value="tRNA_splic_arch_short"/>
</dbReference>
<sequence>MDAELIGELVIIKDKKAVALSEKSHYGKYNQEELQLSLIEAFYLQEKGKINILNRENQGKIISPHQMRKIIQNEDLFYRYIVYQDLRNRGYIVKTGFKYGSEFRLYERGKSPGNGHSDFVVRVLTENQDISVLNFSSYVRVAHGVNKKLLLAVVDDEQDITYYNVEWTRP</sequence>
<dbReference type="InterPro" id="IPR006678">
    <property type="entry name" value="tRNA_intron_Endonuc_N"/>
</dbReference>
<dbReference type="RefSeq" id="WP_048072211.1">
    <property type="nucleotide sequence ID" value="NZ_CP006933.1"/>
</dbReference>
<dbReference type="InterPro" id="IPR036740">
    <property type="entry name" value="tRNA_intron_Endonuc_N_sf"/>
</dbReference>
<dbReference type="GO" id="GO:0003676">
    <property type="term" value="F:nucleic acid binding"/>
    <property type="evidence" value="ECO:0007669"/>
    <property type="project" value="InterPro"/>
</dbReference>
<dbReference type="FunFam" id="3.40.1350.10:FF:000006">
    <property type="entry name" value="tRNA-splicing endonuclease"/>
    <property type="match status" value="1"/>
</dbReference>
<keyword evidence="7" id="KW-0255">Endonuclease</keyword>
<dbReference type="OrthoDB" id="46045at2157"/>
<keyword evidence="1" id="KW-0819">tRNA processing</keyword>
<dbReference type="Gene3D" id="3.40.1170.20">
    <property type="entry name" value="tRNA intron endonuclease, N-terminal domain"/>
    <property type="match status" value="1"/>
</dbReference>
<dbReference type="PATRIC" id="fig|2162.10.peg.1703"/>
<evidence type="ECO:0000256" key="1">
    <source>
        <dbReference type="ARBA" id="ARBA00022694"/>
    </source>
</evidence>
<dbReference type="InterPro" id="IPR036167">
    <property type="entry name" value="tRNA_intron_Endo_cat-like_sf"/>
</dbReference>
<dbReference type="SUPFAM" id="SSF55267">
    <property type="entry name" value="tRNA-intron endonuclease N-terminal domain-like"/>
    <property type="match status" value="1"/>
</dbReference>
<evidence type="ECO:0000313" key="6">
    <source>
        <dbReference type="EMBL" id="AIS31417.1"/>
    </source>
</evidence>
<dbReference type="STRING" id="2162.BRM9_0594"/>
<feature type="domain" description="tRNA intron endonuclease N-terminal" evidence="5">
    <location>
        <begin position="1"/>
        <end position="56"/>
    </location>
</feature>
<dbReference type="InterPro" id="IPR006677">
    <property type="entry name" value="tRNA_intron_Endonuc_cat-like"/>
</dbReference>
<dbReference type="GO" id="GO:0006388">
    <property type="term" value="P:tRNA splicing, via endonucleolytic cleavage and ligation"/>
    <property type="evidence" value="ECO:0007669"/>
    <property type="project" value="InterPro"/>
</dbReference>
<dbReference type="GO" id="GO:0005737">
    <property type="term" value="C:cytoplasm"/>
    <property type="evidence" value="ECO:0007669"/>
    <property type="project" value="TreeGrafter"/>
</dbReference>
<reference evidence="6" key="1">
    <citation type="submission" date="2013-12" db="EMBL/GenBank/DDBJ databases">
        <title>The complete genome sequence of Methanobacterium sp. BRM9.</title>
        <authorList>
            <consortium name="Pastoral Greenhouse Gas Research Consortium"/>
            <person name="Kelly W.J."/>
            <person name="Leahy S.C."/>
            <person name="Perry R."/>
            <person name="Li D."/>
            <person name="Altermann E."/>
            <person name="Lambie S.C."/>
            <person name="Attwood G.T."/>
        </authorList>
    </citation>
    <scope>NUCLEOTIDE SEQUENCE [LARGE SCALE GENOMIC DNA]</scope>
    <source>
        <strain evidence="6">BRM9</strain>
    </source>
</reference>
<reference evidence="8" key="3">
    <citation type="submission" date="2014-09" db="EMBL/GenBank/DDBJ databases">
        <authorList>
            <person name="Bishop-Lilly K.A."/>
            <person name="Broomall S.M."/>
            <person name="Chain P.S."/>
            <person name="Chertkov O."/>
            <person name="Coyne S.R."/>
            <person name="Daligault H.E."/>
            <person name="Davenport K.W."/>
            <person name="Erkkila T."/>
            <person name="Frey K.G."/>
            <person name="Gibbons H.S."/>
            <person name="Gu W."/>
            <person name="Jaissle J."/>
            <person name="Johnson S.L."/>
            <person name="Koroleva G.I."/>
            <person name="Ladner J.T."/>
            <person name="Lo C.-C."/>
            <person name="Minogue T.D."/>
            <person name="Munk C."/>
            <person name="Palacios G.F."/>
            <person name="Redden C.L."/>
            <person name="Rosenzweig C.N."/>
            <person name="Scholz M.B."/>
            <person name="Teshima H."/>
            <person name="Xu Y."/>
        </authorList>
    </citation>
    <scope>NUCLEOTIDE SEQUENCE</scope>
    <source>
        <strain evidence="8">Mb9</strain>
    </source>
</reference>
<proteinExistence type="predicted"/>
<keyword evidence="2" id="KW-0456">Lyase</keyword>
<evidence type="ECO:0000259" key="4">
    <source>
        <dbReference type="Pfam" id="PF01974"/>
    </source>
</evidence>
<evidence type="ECO:0000313" key="9">
    <source>
        <dbReference type="Proteomes" id="UP000062768"/>
    </source>
</evidence>
<dbReference type="GeneID" id="26739872"/>
<dbReference type="AlphaFoldDB" id="A0A090I751"/>
<dbReference type="EMBL" id="LN515531">
    <property type="protein sequence ID" value="CEA12937.1"/>
    <property type="molecule type" value="Genomic_DNA"/>
</dbReference>
<dbReference type="EMBL" id="LN734822">
    <property type="protein sequence ID" value="CEL25269.1"/>
    <property type="molecule type" value="Genomic_DNA"/>
</dbReference>
<dbReference type="PIRSF" id="PIRSF005285">
    <property type="entry name" value="tRNA_splic_archaea"/>
    <property type="match status" value="1"/>
</dbReference>
<dbReference type="EMBL" id="CP006933">
    <property type="protein sequence ID" value="AIS31417.1"/>
    <property type="molecule type" value="Genomic_DNA"/>
</dbReference>
<dbReference type="Gene3D" id="3.40.1350.10">
    <property type="match status" value="1"/>
</dbReference>
<evidence type="ECO:0000313" key="8">
    <source>
        <dbReference type="EMBL" id="CEL25269.1"/>
    </source>
</evidence>
<accession>A0A090I751</accession>
<dbReference type="NCBIfam" id="TIGR00324">
    <property type="entry name" value="endA"/>
    <property type="match status" value="1"/>
</dbReference>
<keyword evidence="9" id="KW-1185">Reference proteome</keyword>
<comment type="function">
    <text evidence="3">Endonuclease that removes tRNA introns. Cleaves pre-tRNA at the 5'- and 3'-splice sites to release the intron. The products are an intron and two tRNA half-molecules bearing 2',3' cyclic phosphate and 5'-OH termini. Recognizes a pseudosymmetric substrate in which 2 bulged loops of 3 bases are separated by a stem of 4 bp.</text>
</comment>
<dbReference type="InterPro" id="IPR006676">
    <property type="entry name" value="tRNA_splic"/>
</dbReference>
<dbReference type="GO" id="GO:0000213">
    <property type="term" value="F:tRNA-intron lyase activity"/>
    <property type="evidence" value="ECO:0007669"/>
    <property type="project" value="InterPro"/>
</dbReference>
<protein>
    <submittedName>
        <fullName evidence="6">tRNA intron endonuclease EndA</fullName>
    </submittedName>
    <submittedName>
        <fullName evidence="7">tRNA-splicing endonuclease</fullName>
    </submittedName>
</protein>
<dbReference type="Pfam" id="PF02778">
    <property type="entry name" value="tRNA_int_endo_N"/>
    <property type="match status" value="1"/>
</dbReference>
<keyword evidence="7" id="KW-0540">Nuclease</keyword>
<evidence type="ECO:0000256" key="3">
    <source>
        <dbReference type="ARBA" id="ARBA00024798"/>
    </source>
</evidence>
<dbReference type="Pfam" id="PF01974">
    <property type="entry name" value="tRNA_int_endo"/>
    <property type="match status" value="1"/>
</dbReference>
<dbReference type="Proteomes" id="UP000029661">
    <property type="component" value="Chromosome"/>
</dbReference>
<evidence type="ECO:0000259" key="5">
    <source>
        <dbReference type="Pfam" id="PF02778"/>
    </source>
</evidence>
<dbReference type="CDD" id="cd22363">
    <property type="entry name" value="tRNA-intron_lyase_C"/>
    <property type="match status" value="1"/>
</dbReference>
<dbReference type="PANTHER" id="PTHR21227:SF0">
    <property type="entry name" value="TRNA-SPLICING ENDONUCLEASE SUBUNIT SEN2"/>
    <property type="match status" value="1"/>
</dbReference>
<evidence type="ECO:0000256" key="2">
    <source>
        <dbReference type="ARBA" id="ARBA00023239"/>
    </source>
</evidence>
<dbReference type="Proteomes" id="UP000062768">
    <property type="component" value="Chromosome I"/>
</dbReference>
<dbReference type="SUPFAM" id="SSF53032">
    <property type="entry name" value="tRNA-intron endonuclease catalytic domain-like"/>
    <property type="match status" value="1"/>
</dbReference>